<evidence type="ECO:0000313" key="7">
    <source>
        <dbReference type="EMBL" id="KAL3745203.1"/>
    </source>
</evidence>
<dbReference type="FunFam" id="2.60.40.420:FF:000003">
    <property type="entry name" value="Blue copper"/>
    <property type="match status" value="1"/>
</dbReference>
<dbReference type="InterPro" id="IPR039391">
    <property type="entry name" value="Phytocyanin-like"/>
</dbReference>
<feature type="compositionally biased region" description="Pro residues" evidence="4">
    <location>
        <begin position="151"/>
        <end position="165"/>
    </location>
</feature>
<dbReference type="PANTHER" id="PTHR33021:SF488">
    <property type="entry name" value="PHYTOCYANIN DOMAIN-CONTAINING PROTEIN"/>
    <property type="match status" value="1"/>
</dbReference>
<comment type="caution">
    <text evidence="7">The sequence shown here is derived from an EMBL/GenBank/DDBJ whole genome shotgun (WGS) entry which is preliminary data.</text>
</comment>
<evidence type="ECO:0000256" key="2">
    <source>
        <dbReference type="ARBA" id="ARBA00023008"/>
    </source>
</evidence>
<keyword evidence="3" id="KW-0325">Glycoprotein</keyword>
<dbReference type="Pfam" id="PF02298">
    <property type="entry name" value="Cu_bind_like"/>
    <property type="match status" value="1"/>
</dbReference>
<dbReference type="PROSITE" id="PS51485">
    <property type="entry name" value="PHYTOCYANIN"/>
    <property type="match status" value="1"/>
</dbReference>
<evidence type="ECO:0000259" key="6">
    <source>
        <dbReference type="PROSITE" id="PS51485"/>
    </source>
</evidence>
<evidence type="ECO:0000256" key="3">
    <source>
        <dbReference type="ARBA" id="ARBA00023180"/>
    </source>
</evidence>
<keyword evidence="5" id="KW-0732">Signal</keyword>
<dbReference type="AlphaFoldDB" id="A0ABD3L0I0"/>
<feature type="region of interest" description="Disordered" evidence="4">
    <location>
        <begin position="146"/>
        <end position="260"/>
    </location>
</feature>
<evidence type="ECO:0000256" key="1">
    <source>
        <dbReference type="ARBA" id="ARBA00022723"/>
    </source>
</evidence>
<feature type="chain" id="PRO_5044827598" description="Phytocyanin domain-containing protein" evidence="5">
    <location>
        <begin position="29"/>
        <end position="283"/>
    </location>
</feature>
<accession>A0ABD3L0I0</accession>
<feature type="compositionally biased region" description="Low complexity" evidence="4">
    <location>
        <begin position="222"/>
        <end position="260"/>
    </location>
</feature>
<dbReference type="EMBL" id="JBJKBG010000003">
    <property type="protein sequence ID" value="KAL3745203.1"/>
    <property type="molecule type" value="Genomic_DNA"/>
</dbReference>
<name>A0ABD3L0I0_EUCGL</name>
<dbReference type="SUPFAM" id="SSF49503">
    <property type="entry name" value="Cupredoxins"/>
    <property type="match status" value="1"/>
</dbReference>
<feature type="signal peptide" evidence="5">
    <location>
        <begin position="1"/>
        <end position="28"/>
    </location>
</feature>
<feature type="compositionally biased region" description="Low complexity" evidence="4">
    <location>
        <begin position="166"/>
        <end position="214"/>
    </location>
</feature>
<proteinExistence type="predicted"/>
<dbReference type="InterPro" id="IPR008972">
    <property type="entry name" value="Cupredoxin"/>
</dbReference>
<protein>
    <recommendedName>
        <fullName evidence="6">Phytocyanin domain-containing protein</fullName>
    </recommendedName>
</protein>
<dbReference type="InterPro" id="IPR003245">
    <property type="entry name" value="Phytocyanin_dom"/>
</dbReference>
<evidence type="ECO:0000256" key="5">
    <source>
        <dbReference type="SAM" id="SignalP"/>
    </source>
</evidence>
<dbReference type="PANTHER" id="PTHR33021">
    <property type="entry name" value="BLUE COPPER PROTEIN"/>
    <property type="match status" value="1"/>
</dbReference>
<dbReference type="GO" id="GO:0046872">
    <property type="term" value="F:metal ion binding"/>
    <property type="evidence" value="ECO:0007669"/>
    <property type="project" value="UniProtKB-KW"/>
</dbReference>
<feature type="domain" description="Phytocyanin" evidence="6">
    <location>
        <begin position="42"/>
        <end position="145"/>
    </location>
</feature>
<dbReference type="Proteomes" id="UP001634007">
    <property type="component" value="Unassembled WGS sequence"/>
</dbReference>
<sequence>MARHSNGCTFVAAATVTAIMALLLGSAAQTPAPPPEHPKGTVTYTVGDAMGWTIPASGAAAYQAWASSNTFEVGDILVFNFNNGAQDVAEVTKMAFGSCDGANPLSISTVPPARIALTTAGQHFFICTVPGHCSSGQKVAINVTTASPSATLPPPSSSAAPPPKAATPSPSASTPTSSAATPTPSPSASTSSSSTVSPPSGTVTPTPSTVSLPPKAATPSLSANPLPSSTTAPPSSVPAPSAVAASPAGDAAPPAPGNSAASLSITGVSAAILTAAVALFTFP</sequence>
<evidence type="ECO:0000256" key="4">
    <source>
        <dbReference type="SAM" id="MobiDB-lite"/>
    </source>
</evidence>
<dbReference type="Gene3D" id="2.60.40.420">
    <property type="entry name" value="Cupredoxins - blue copper proteins"/>
    <property type="match status" value="1"/>
</dbReference>
<reference evidence="7 8" key="1">
    <citation type="submission" date="2024-11" db="EMBL/GenBank/DDBJ databases">
        <title>Chromosome-level genome assembly of Eucalyptus globulus Labill. provides insights into its genome evolution.</title>
        <authorList>
            <person name="Li X."/>
        </authorList>
    </citation>
    <scope>NUCLEOTIDE SEQUENCE [LARGE SCALE GENOMIC DNA]</scope>
    <source>
        <strain evidence="7">CL2024</strain>
        <tissue evidence="7">Fresh tender leaves</tissue>
    </source>
</reference>
<keyword evidence="8" id="KW-1185">Reference proteome</keyword>
<evidence type="ECO:0000313" key="8">
    <source>
        <dbReference type="Proteomes" id="UP001634007"/>
    </source>
</evidence>
<keyword evidence="1" id="KW-0479">Metal-binding</keyword>
<keyword evidence="2" id="KW-0186">Copper</keyword>
<gene>
    <name evidence="7" type="ORF">ACJRO7_014334</name>
</gene>
<organism evidence="7 8">
    <name type="scientific">Eucalyptus globulus</name>
    <name type="common">Tasmanian blue gum</name>
    <dbReference type="NCBI Taxonomy" id="34317"/>
    <lineage>
        <taxon>Eukaryota</taxon>
        <taxon>Viridiplantae</taxon>
        <taxon>Streptophyta</taxon>
        <taxon>Embryophyta</taxon>
        <taxon>Tracheophyta</taxon>
        <taxon>Spermatophyta</taxon>
        <taxon>Magnoliopsida</taxon>
        <taxon>eudicotyledons</taxon>
        <taxon>Gunneridae</taxon>
        <taxon>Pentapetalae</taxon>
        <taxon>rosids</taxon>
        <taxon>malvids</taxon>
        <taxon>Myrtales</taxon>
        <taxon>Myrtaceae</taxon>
        <taxon>Myrtoideae</taxon>
        <taxon>Eucalypteae</taxon>
        <taxon>Eucalyptus</taxon>
    </lineage>
</organism>